<sequence length="583" mass="64647">MSVSNRPDVCLLWVLVLQSTLYASFDALSFAEQNFPTFPVGGEALNAAGTSYSSGDKLALQQAGNCHFVYSSDLMDADDLGAKQSNGAQRQSNVSDMANCIITKAVGFSLDEKMLRALSLLKESAGWGILAQVRVPIRHGDQYIMTTFEQPYVLDQILSLSRNQRAALDEITDVLRVVCHAHSLPLALKWIPRNYVEDAVDEIIKVHVRVGNSRSSGKFVLCIEGTACHVHDREMQGFVYACSEHYIEEGQGIAGKALQSNHPFFFADVKAYDITEYPLVHHARKYGLNAAVAIRLRSTYTGNSDYILEFFLSVSMKGSSEQQLLLNNLSGTMQRICKSLRTVSDAELVGGEISKVEFQKEAITQLPTNAIKGSRRQLEKKRSIAEKNVSLSVLQQYFYGSLKDAAKSIGVKTPSRFQQMLEYVKALALDLGLVWKMPLCLEEEGRAVLTRKHEVREFRHPLVSRSSFSWGAAEELDTKMEGVDGMVEHNQPTCSSITESSNDTGSMIHGKVAKRFKLQNGAFQLKYLDDEQEWVMLVSDSDLQECVEILDYVGTRSVKFLVHDTVSFMGSSGSSNCFLGGSS</sequence>
<comment type="subunit">
    <text evidence="1">Homodimers and heterodimers.</text>
</comment>
<gene>
    <name evidence="4" type="ORF">GH714_011645</name>
</gene>
<dbReference type="GO" id="GO:0003700">
    <property type="term" value="F:DNA-binding transcription factor activity"/>
    <property type="evidence" value="ECO:0007669"/>
    <property type="project" value="InterPro"/>
</dbReference>
<evidence type="ECO:0000256" key="1">
    <source>
        <dbReference type="ARBA" id="ARBA00011726"/>
    </source>
</evidence>
<dbReference type="Gene3D" id="3.10.20.90">
    <property type="entry name" value="Phosphatidylinositol 3-kinase Catalytic Subunit, Chain A, domain 1"/>
    <property type="match status" value="1"/>
</dbReference>
<evidence type="ECO:0000256" key="2">
    <source>
        <dbReference type="SAM" id="SignalP"/>
    </source>
</evidence>
<proteinExistence type="predicted"/>
<accession>A0A6A6LL12</accession>
<dbReference type="InterPro" id="IPR000270">
    <property type="entry name" value="PB1_dom"/>
</dbReference>
<dbReference type="Proteomes" id="UP000467840">
    <property type="component" value="Chromosome 4"/>
</dbReference>
<dbReference type="PANTHER" id="PTHR32002">
    <property type="entry name" value="PROTEIN NLP8"/>
    <property type="match status" value="1"/>
</dbReference>
<dbReference type="InterPro" id="IPR053793">
    <property type="entry name" value="PB1-like"/>
</dbReference>
<dbReference type="InterPro" id="IPR045012">
    <property type="entry name" value="NLP"/>
</dbReference>
<dbReference type="PANTHER" id="PTHR32002:SF41">
    <property type="entry name" value="PROTEIN NLP8"/>
    <property type="match status" value="1"/>
</dbReference>
<organism evidence="4 5">
    <name type="scientific">Hevea brasiliensis</name>
    <name type="common">Para rubber tree</name>
    <name type="synonym">Siphonia brasiliensis</name>
    <dbReference type="NCBI Taxonomy" id="3981"/>
    <lineage>
        <taxon>Eukaryota</taxon>
        <taxon>Viridiplantae</taxon>
        <taxon>Streptophyta</taxon>
        <taxon>Embryophyta</taxon>
        <taxon>Tracheophyta</taxon>
        <taxon>Spermatophyta</taxon>
        <taxon>Magnoliopsida</taxon>
        <taxon>eudicotyledons</taxon>
        <taxon>Gunneridae</taxon>
        <taxon>Pentapetalae</taxon>
        <taxon>rosids</taxon>
        <taxon>fabids</taxon>
        <taxon>Malpighiales</taxon>
        <taxon>Euphorbiaceae</taxon>
        <taxon>Crotonoideae</taxon>
        <taxon>Micrandreae</taxon>
        <taxon>Hevea</taxon>
    </lineage>
</organism>
<dbReference type="Pfam" id="PF00564">
    <property type="entry name" value="PB1"/>
    <property type="match status" value="1"/>
</dbReference>
<dbReference type="PROSITE" id="PS51745">
    <property type="entry name" value="PB1"/>
    <property type="match status" value="1"/>
</dbReference>
<feature type="domain" description="PB1" evidence="3">
    <location>
        <begin position="473"/>
        <end position="565"/>
    </location>
</feature>
<comment type="caution">
    <text evidence="4">The sequence shown here is derived from an EMBL/GenBank/DDBJ whole genome shotgun (WGS) entry which is preliminary data.</text>
</comment>
<dbReference type="Pfam" id="PF22922">
    <property type="entry name" value="GAF_NLP"/>
    <property type="match status" value="1"/>
</dbReference>
<dbReference type="SMART" id="SM00666">
    <property type="entry name" value="PB1"/>
    <property type="match status" value="1"/>
</dbReference>
<evidence type="ECO:0000313" key="5">
    <source>
        <dbReference type="Proteomes" id="UP000467840"/>
    </source>
</evidence>
<dbReference type="InterPro" id="IPR055081">
    <property type="entry name" value="NLP1-9_GAF"/>
</dbReference>
<reference evidence="4 5" key="1">
    <citation type="journal article" date="2020" name="Mol. Plant">
        <title>The Chromosome-Based Rubber Tree Genome Provides New Insights into Spurge Genome Evolution and Rubber Biosynthesis.</title>
        <authorList>
            <person name="Liu J."/>
            <person name="Shi C."/>
            <person name="Shi C.C."/>
            <person name="Li W."/>
            <person name="Zhang Q.J."/>
            <person name="Zhang Y."/>
            <person name="Li K."/>
            <person name="Lu H.F."/>
            <person name="Shi C."/>
            <person name="Zhu S.T."/>
            <person name="Xiao Z.Y."/>
            <person name="Nan H."/>
            <person name="Yue Y."/>
            <person name="Zhu X.G."/>
            <person name="Wu Y."/>
            <person name="Hong X.N."/>
            <person name="Fan G.Y."/>
            <person name="Tong Y."/>
            <person name="Zhang D."/>
            <person name="Mao C.L."/>
            <person name="Liu Y.L."/>
            <person name="Hao S.J."/>
            <person name="Liu W.Q."/>
            <person name="Lv M.Q."/>
            <person name="Zhang H.B."/>
            <person name="Liu Y."/>
            <person name="Hu-Tang G.R."/>
            <person name="Wang J.P."/>
            <person name="Wang J.H."/>
            <person name="Sun Y.H."/>
            <person name="Ni S.B."/>
            <person name="Chen W.B."/>
            <person name="Zhang X.C."/>
            <person name="Jiao Y.N."/>
            <person name="Eichler E.E."/>
            <person name="Li G.H."/>
            <person name="Liu X."/>
            <person name="Gao L.Z."/>
        </authorList>
    </citation>
    <scope>NUCLEOTIDE SEQUENCE [LARGE SCALE GENOMIC DNA]</scope>
    <source>
        <strain evidence="5">cv. GT1</strain>
        <tissue evidence="4">Leaf</tissue>
    </source>
</reference>
<evidence type="ECO:0000313" key="4">
    <source>
        <dbReference type="EMBL" id="KAF2300309.1"/>
    </source>
</evidence>
<dbReference type="SUPFAM" id="SSF54277">
    <property type="entry name" value="CAD &amp; PB1 domains"/>
    <property type="match status" value="1"/>
</dbReference>
<keyword evidence="5" id="KW-1185">Reference proteome</keyword>
<dbReference type="AlphaFoldDB" id="A0A6A6LL12"/>
<keyword evidence="2" id="KW-0732">Signal</keyword>
<feature type="signal peptide" evidence="2">
    <location>
        <begin position="1"/>
        <end position="23"/>
    </location>
</feature>
<evidence type="ECO:0000259" key="3">
    <source>
        <dbReference type="PROSITE" id="PS51745"/>
    </source>
</evidence>
<name>A0A6A6LL12_HEVBR</name>
<protein>
    <recommendedName>
        <fullName evidence="3">PB1 domain-containing protein</fullName>
    </recommendedName>
</protein>
<feature type="chain" id="PRO_5025597339" description="PB1 domain-containing protein" evidence="2">
    <location>
        <begin position="24"/>
        <end position="583"/>
    </location>
</feature>
<dbReference type="EMBL" id="JAAGAX010000010">
    <property type="protein sequence ID" value="KAF2300309.1"/>
    <property type="molecule type" value="Genomic_DNA"/>
</dbReference>